<feature type="domain" description="SHC SH2" evidence="16">
    <location>
        <begin position="144"/>
        <end position="384"/>
    </location>
</feature>
<evidence type="ECO:0000256" key="8">
    <source>
        <dbReference type="ARBA" id="ARBA00023054"/>
    </source>
</evidence>
<evidence type="ECO:0000256" key="7">
    <source>
        <dbReference type="ARBA" id="ARBA00022990"/>
    </source>
</evidence>
<dbReference type="SMART" id="SM00710">
    <property type="entry name" value="PbH1"/>
    <property type="match status" value="4"/>
</dbReference>
<evidence type="ECO:0000313" key="17">
    <source>
        <dbReference type="Proteomes" id="UP000515159"/>
    </source>
</evidence>
<keyword evidence="3" id="KW-0597">Phosphoprotein</keyword>
<dbReference type="InParanoid" id="A0A6P8P741"/>
<dbReference type="GO" id="GO:0030154">
    <property type="term" value="P:cell differentiation"/>
    <property type="evidence" value="ECO:0007669"/>
    <property type="project" value="UniProtKB-KW"/>
</dbReference>
<dbReference type="AlphaFoldDB" id="A0A6P8P741"/>
<keyword evidence="5" id="KW-0221">Differentiation</keyword>
<keyword evidence="2" id="KW-0963">Cytoplasm</keyword>
<comment type="subcellular location">
    <subcellularLocation>
        <location evidence="1">Cytoplasm</location>
        <location evidence="1">Cytoskeleton</location>
        <location evidence="1">Spindle</location>
    </subcellularLocation>
</comment>
<evidence type="ECO:0000256" key="3">
    <source>
        <dbReference type="ARBA" id="ARBA00022553"/>
    </source>
</evidence>
<evidence type="ECO:0000256" key="2">
    <source>
        <dbReference type="ARBA" id="ARBA00022490"/>
    </source>
</evidence>
<evidence type="ECO:0000256" key="5">
    <source>
        <dbReference type="ARBA" id="ARBA00022782"/>
    </source>
</evidence>
<evidence type="ECO:0000259" key="15">
    <source>
        <dbReference type="Pfam" id="PF13229"/>
    </source>
</evidence>
<dbReference type="Pfam" id="PF13229">
    <property type="entry name" value="Beta_helix"/>
    <property type="match status" value="1"/>
</dbReference>
<evidence type="ECO:0000256" key="6">
    <source>
        <dbReference type="ARBA" id="ARBA00022871"/>
    </source>
</evidence>
<dbReference type="PANTHER" id="PTHR14695:SF7">
    <property type="entry name" value="TESTICULAR SPINDLE-ASSOCIATED PROTEIN SHCBP1L"/>
    <property type="match status" value="1"/>
</dbReference>
<dbReference type="GO" id="GO:0007112">
    <property type="term" value="P:male meiosis cytokinesis"/>
    <property type="evidence" value="ECO:0007669"/>
    <property type="project" value="TreeGrafter"/>
</dbReference>
<accession>A0A6P8P741</accession>
<dbReference type="OrthoDB" id="5978115at2759"/>
<keyword evidence="8" id="KW-0175">Coiled coil</keyword>
<evidence type="ECO:0000259" key="16">
    <source>
        <dbReference type="Pfam" id="PF23762"/>
    </source>
</evidence>
<feature type="region of interest" description="Disordered" evidence="14">
    <location>
        <begin position="1"/>
        <end position="118"/>
    </location>
</feature>
<gene>
    <name evidence="18" type="primary">SHCBP1L</name>
</gene>
<dbReference type="RefSeq" id="XP_033771306.1">
    <property type="nucleotide sequence ID" value="XM_033915415.1"/>
</dbReference>
<comment type="subunit">
    <text evidence="11">Interacts with HSPA2; this interaction may promote the recruitment of HSPA2 to the spindle.</text>
</comment>
<dbReference type="InterPro" id="IPR006626">
    <property type="entry name" value="PbH1"/>
</dbReference>
<dbReference type="InterPro" id="IPR039448">
    <property type="entry name" value="Beta_helix"/>
</dbReference>
<keyword evidence="7" id="KW-0007">Acetylation</keyword>
<dbReference type="KEGG" id="gsh:117346087"/>
<name>A0A6P8P741_GEOSA</name>
<evidence type="ECO:0000256" key="10">
    <source>
        <dbReference type="ARBA" id="ARBA00054357"/>
    </source>
</evidence>
<dbReference type="FunCoup" id="A0A6P8P741">
    <property type="interactions" value="12"/>
</dbReference>
<keyword evidence="17" id="KW-1185">Reference proteome</keyword>
<evidence type="ECO:0000313" key="18">
    <source>
        <dbReference type="RefSeq" id="XP_033771306.1"/>
    </source>
</evidence>
<evidence type="ECO:0000256" key="4">
    <source>
        <dbReference type="ARBA" id="ARBA00022737"/>
    </source>
</evidence>
<dbReference type="GeneID" id="117346087"/>
<keyword evidence="6" id="KW-0744">Spermatogenesis</keyword>
<keyword evidence="4" id="KW-0677">Repeat</keyword>
<dbReference type="Pfam" id="PF23762">
    <property type="entry name" value="SHCBP_N"/>
    <property type="match status" value="1"/>
</dbReference>
<dbReference type="InterPro" id="IPR057508">
    <property type="entry name" value="SHCBP-like_N"/>
</dbReference>
<dbReference type="Gene3D" id="2.160.20.10">
    <property type="entry name" value="Single-stranded right-handed beta-helix, Pectin lyase-like"/>
    <property type="match status" value="1"/>
</dbReference>
<dbReference type="InterPro" id="IPR011050">
    <property type="entry name" value="Pectin_lyase_fold/virulence"/>
</dbReference>
<dbReference type="GO" id="GO:0072687">
    <property type="term" value="C:meiotic spindle"/>
    <property type="evidence" value="ECO:0007669"/>
    <property type="project" value="TreeGrafter"/>
</dbReference>
<dbReference type="FunFam" id="2.160.20.10:FF:000021">
    <property type="entry name" value="SHC binding and spindle associated 1 like"/>
    <property type="match status" value="1"/>
</dbReference>
<evidence type="ECO:0000256" key="14">
    <source>
        <dbReference type="SAM" id="MobiDB-lite"/>
    </source>
</evidence>
<evidence type="ECO:0000256" key="11">
    <source>
        <dbReference type="ARBA" id="ARBA00061841"/>
    </source>
</evidence>
<protein>
    <recommendedName>
        <fullName evidence="12">Testicular spindle-associated protein SHCBP1L</fullName>
    </recommendedName>
    <alternativeName>
        <fullName evidence="13">SHC SH2 domain-binding protein 1-like protein</fullName>
    </alternativeName>
</protein>
<dbReference type="GO" id="GO:0007283">
    <property type="term" value="P:spermatogenesis"/>
    <property type="evidence" value="ECO:0007669"/>
    <property type="project" value="UniProtKB-KW"/>
</dbReference>
<reference evidence="18" key="1">
    <citation type="submission" date="2025-08" db="UniProtKB">
        <authorList>
            <consortium name="RefSeq"/>
        </authorList>
    </citation>
    <scope>IDENTIFICATION</scope>
</reference>
<comment type="function">
    <text evidence="10">Testis-specific spindle-associated factor that plays a role in spermatogenesis. In association with HSPA2, participates in the maintenance of spindle integrity during meiosis in male germ cells.</text>
</comment>
<feature type="domain" description="Right handed beta helix" evidence="15">
    <location>
        <begin position="512"/>
        <end position="621"/>
    </location>
</feature>
<organism evidence="17 18">
    <name type="scientific">Geotrypetes seraphini</name>
    <name type="common">Gaboon caecilian</name>
    <name type="synonym">Caecilia seraphini</name>
    <dbReference type="NCBI Taxonomy" id="260995"/>
    <lineage>
        <taxon>Eukaryota</taxon>
        <taxon>Metazoa</taxon>
        <taxon>Chordata</taxon>
        <taxon>Craniata</taxon>
        <taxon>Vertebrata</taxon>
        <taxon>Euteleostomi</taxon>
        <taxon>Amphibia</taxon>
        <taxon>Gymnophiona</taxon>
        <taxon>Geotrypetes</taxon>
    </lineage>
</organism>
<evidence type="ECO:0000256" key="12">
    <source>
        <dbReference type="ARBA" id="ARBA00074550"/>
    </source>
</evidence>
<dbReference type="PANTHER" id="PTHR14695">
    <property type="entry name" value="SHC SH2-DOMAIN BINDING PROTEIN 1-RELATED"/>
    <property type="match status" value="1"/>
</dbReference>
<evidence type="ECO:0000256" key="9">
    <source>
        <dbReference type="ARBA" id="ARBA00023212"/>
    </source>
</evidence>
<evidence type="ECO:0000256" key="1">
    <source>
        <dbReference type="ARBA" id="ARBA00004186"/>
    </source>
</evidence>
<feature type="compositionally biased region" description="Basic and acidic residues" evidence="14">
    <location>
        <begin position="29"/>
        <end position="41"/>
    </location>
</feature>
<dbReference type="CTD" id="81626"/>
<dbReference type="SUPFAM" id="SSF51126">
    <property type="entry name" value="Pectin lyase-like"/>
    <property type="match status" value="1"/>
</dbReference>
<dbReference type="Proteomes" id="UP000515159">
    <property type="component" value="Chromosome 12"/>
</dbReference>
<proteinExistence type="predicted"/>
<sequence>MASIVISENTETLSPDKVDGLSPKTLIGPEDKIEQGIEKMSPRRAAPTVQPKKPNSSGEGKRYPADRGESDERNALSPVQYMLSSTRPTKGASAFGEPRRRLLPPDLDNKEEADAGEDNVPLVLNDALLPPPVYVSDVKMAAQERITLYCDRILQNCKAEEADEAMSKYLSEKLKEKNKWLGVWKTNPELFFAKLQYEESSIPFVEILVEVTCKPRLSSSSHFKTTVSVAEPFSCNIANLPRELIDEVLEGLDYCVPLLEIYPVEGQDDVVCGIAHSLDVVRFFYDFLWRDWDDEESCENYTALVEERIKLYYDIQDGTIPGPIGQRFKRILEKYRNKRMELIEYQSNIKEDPSAGEAVECWNKYYEVLMLSGLLKIWEDLRLRAYGPFFPRILRRKKGDREFGKVVTHIVAKMMTPDMIKDFSADTLLQQHNHLDAALDNCYCGDSVVIYPGEYQALGLALLTDDITIKGAGKREEIVIVSDPVYDNFVASKAQNVKLMHLTFVQRGTSDGIVVVESGHMTLIDCVLKCERTGVCVLTGAALTMKNCELTGAQGAGIELYPGSAAILDGNEIHHCNNFKSSDILKSTLGGINLKVLPAPKLKMNNNHIYNNNGYGVTIVQPEEKLFSTVDEILEDAAAGDKKEEDTLSKAMQNLSLEMANNKLEANTMGDIGIVLN</sequence>
<evidence type="ECO:0000256" key="13">
    <source>
        <dbReference type="ARBA" id="ARBA00079389"/>
    </source>
</evidence>
<feature type="compositionally biased region" description="Basic and acidic residues" evidence="14">
    <location>
        <begin position="59"/>
        <end position="74"/>
    </location>
</feature>
<keyword evidence="9" id="KW-0206">Cytoskeleton</keyword>
<feature type="compositionally biased region" description="Polar residues" evidence="14">
    <location>
        <begin position="1"/>
        <end position="13"/>
    </location>
</feature>
<dbReference type="InterPro" id="IPR045140">
    <property type="entry name" value="SHCBP1-like"/>
</dbReference>
<dbReference type="InterPro" id="IPR012334">
    <property type="entry name" value="Pectin_lyas_fold"/>
</dbReference>